<dbReference type="PROSITE" id="PS50011">
    <property type="entry name" value="PROTEIN_KINASE_DOM"/>
    <property type="match status" value="1"/>
</dbReference>
<evidence type="ECO:0000313" key="10">
    <source>
        <dbReference type="Proteomes" id="UP000027222"/>
    </source>
</evidence>
<dbReference type="Gene3D" id="1.10.510.10">
    <property type="entry name" value="Transferase(Phosphotransferase) domain 1"/>
    <property type="match status" value="1"/>
</dbReference>
<name>A0A067TSK5_GALM3</name>
<comment type="similarity">
    <text evidence="1">Belongs to the protein kinase superfamily. STE Ser/Thr protein kinase family. MAP kinase kinase kinase subfamily.</text>
</comment>
<dbReference type="GO" id="GO:0038066">
    <property type="term" value="P:p38MAPK cascade"/>
    <property type="evidence" value="ECO:0007669"/>
    <property type="project" value="TreeGrafter"/>
</dbReference>
<dbReference type="STRING" id="685588.A0A067TSK5"/>
<dbReference type="PANTHER" id="PTHR48016:SF32">
    <property type="entry name" value="MITOGEN-ACTIVATED PROTEIN KINASE KINASE KINASE 4"/>
    <property type="match status" value="1"/>
</dbReference>
<sequence>MSDDGINRISALLLEAEPIQPASQEEKERLEWQALLASVLSGDVLKSEKTRIAVALNSLGDEQTNTHLNFWLAIRAKFHGRSVEEERKRLEERRLRTVDGVINEVLNFRVSDPEPGEVQDVTAGALTEVTTVLRRLDVVQSLYPSLKSFYLDKPAAAQGAFQARSDTLNTWYTVLTTLKHHFALLRRWTGSDTLDVNQPFTSNEVPISTTSRSQLGMNGGHNAEIADGTSFVERLLKEESMQLTFEKGFLVTVHAFLGAARDAQVNLSSLFKEMNLPTFENELVPLISFPTKLAQAGLRLRLDYVQKLRDPDVLILDQMTEDLKLSIGLACTLKRQYEAILAPDPGGNWNLPQCISEDYDSTILEALIHFFKLLHWQLKSGAKGILFKETDVLEAQWATFNDVSVTTPGGSCLVAEQLCSLTNKLMVRVTNYFDTQVRRKMTDQQIISWYSKILESVRLRYRKLQRFARVLTQRFSNSAEYTLDDIPLDEFISLLVASDHFLVYTHSLEEDGIYIIASNSLFDRPELIRKILDEAFQVDEVINEEDGHHTSGHPDTRGENAGYLLVLSPQTHFLWNGRVMVLSMPKVPLDTKDNRVRLIADGPQRRLSLAKQVFLDSLESVDEEGEVMSNSLSLMCLFETQAHLPSVNRELWKIARATNRLAESIVDSVHQVRSSLRVTSGGQELLANWYLYASEHGQHAHRYMDQTSLLKFNRLLIKLAISWVSFICDDCDPTDRKTFKWAVNALEYTLHRTKRNILHLPDEEFEMLRQKVASCMTLLISHFDILGARSISEARKEKEKQEELIKMQIADVQVVEDDFPIFSATQEDICFVDSKARVFWDKVSRAIREIEEARAITGLQHRTLGKVLNDEIPEDRSLSFLASSSSNISIRWQQGKFIGAGAFGSVYLALNLDSGSLMAVKEIKFQELSGLPNLFSQIRDELSVMEMLHHPNVVEYYGIEVHRDKVYIFEEYCQGGSLAALLEHGRIEDEGIIQVYTMQMLEGLAYLHSRGIVHRDVKPDNILLDHMGVIKFVDFGAAKILAKNQRTFQRSRRPDVSNFAMGNMNGLAAAMSNGLTGTPMYMSPEIIKNDKRGRHGAMDIWSLGCVVLEFATGKKPWSNLDNEWAIMFHIGVATQHPPLPEPGQLSELGINFIKQCLTIDPTKRPLATELMNHAWMLEFRETLLQYEAAELTTEPTTLATSDHTYDNATVARQAAIAQGQEIEWIKRLSPTTPPE</sequence>
<proteinExistence type="inferred from homology"/>
<dbReference type="InterPro" id="IPR050538">
    <property type="entry name" value="MAP_kinase_kinase_kinase"/>
</dbReference>
<dbReference type="InterPro" id="IPR008271">
    <property type="entry name" value="Ser/Thr_kinase_AS"/>
</dbReference>
<feature type="domain" description="Protein kinase" evidence="8">
    <location>
        <begin position="892"/>
        <end position="1176"/>
    </location>
</feature>
<evidence type="ECO:0000256" key="6">
    <source>
        <dbReference type="ARBA" id="ARBA00022840"/>
    </source>
</evidence>
<dbReference type="GO" id="GO:0005524">
    <property type="term" value="F:ATP binding"/>
    <property type="evidence" value="ECO:0007669"/>
    <property type="project" value="UniProtKB-UniRule"/>
</dbReference>
<evidence type="ECO:0000256" key="2">
    <source>
        <dbReference type="ARBA" id="ARBA00022527"/>
    </source>
</evidence>
<keyword evidence="10" id="KW-1185">Reference proteome</keyword>
<feature type="binding site" evidence="7">
    <location>
        <position position="921"/>
    </location>
    <ligand>
        <name>ATP</name>
        <dbReference type="ChEBI" id="CHEBI:30616"/>
    </ligand>
</feature>
<evidence type="ECO:0000256" key="1">
    <source>
        <dbReference type="ARBA" id="ARBA00006529"/>
    </source>
</evidence>
<dbReference type="InterPro" id="IPR017441">
    <property type="entry name" value="Protein_kinase_ATP_BS"/>
</dbReference>
<keyword evidence="4 7" id="KW-0547">Nucleotide-binding</keyword>
<evidence type="ECO:0000313" key="9">
    <source>
        <dbReference type="EMBL" id="KDR85302.1"/>
    </source>
</evidence>
<evidence type="ECO:0000256" key="3">
    <source>
        <dbReference type="ARBA" id="ARBA00022679"/>
    </source>
</evidence>
<evidence type="ECO:0000256" key="5">
    <source>
        <dbReference type="ARBA" id="ARBA00022777"/>
    </source>
</evidence>
<dbReference type="SMART" id="SM00220">
    <property type="entry name" value="S_TKc"/>
    <property type="match status" value="1"/>
</dbReference>
<keyword evidence="2" id="KW-0723">Serine/threonine-protein kinase</keyword>
<organism evidence="9 10">
    <name type="scientific">Galerina marginata (strain CBS 339.88)</name>
    <dbReference type="NCBI Taxonomy" id="685588"/>
    <lineage>
        <taxon>Eukaryota</taxon>
        <taxon>Fungi</taxon>
        <taxon>Dikarya</taxon>
        <taxon>Basidiomycota</taxon>
        <taxon>Agaricomycotina</taxon>
        <taxon>Agaricomycetes</taxon>
        <taxon>Agaricomycetidae</taxon>
        <taxon>Agaricales</taxon>
        <taxon>Agaricineae</taxon>
        <taxon>Strophariaceae</taxon>
        <taxon>Galerina</taxon>
    </lineage>
</organism>
<dbReference type="Pfam" id="PF00069">
    <property type="entry name" value="Pkinase"/>
    <property type="match status" value="1"/>
</dbReference>
<evidence type="ECO:0000259" key="8">
    <source>
        <dbReference type="PROSITE" id="PS50011"/>
    </source>
</evidence>
<dbReference type="PROSITE" id="PS00108">
    <property type="entry name" value="PROTEIN_KINASE_ST"/>
    <property type="match status" value="1"/>
</dbReference>
<keyword evidence="6 7" id="KW-0067">ATP-binding</keyword>
<reference evidence="10" key="1">
    <citation type="journal article" date="2014" name="Proc. Natl. Acad. Sci. U.S.A.">
        <title>Extensive sampling of basidiomycete genomes demonstrates inadequacy of the white-rot/brown-rot paradigm for wood decay fungi.</title>
        <authorList>
            <person name="Riley R."/>
            <person name="Salamov A.A."/>
            <person name="Brown D.W."/>
            <person name="Nagy L.G."/>
            <person name="Floudas D."/>
            <person name="Held B.W."/>
            <person name="Levasseur A."/>
            <person name="Lombard V."/>
            <person name="Morin E."/>
            <person name="Otillar R."/>
            <person name="Lindquist E.A."/>
            <person name="Sun H."/>
            <person name="LaButti K.M."/>
            <person name="Schmutz J."/>
            <person name="Jabbour D."/>
            <person name="Luo H."/>
            <person name="Baker S.E."/>
            <person name="Pisabarro A.G."/>
            <person name="Walton J.D."/>
            <person name="Blanchette R.A."/>
            <person name="Henrissat B."/>
            <person name="Martin F."/>
            <person name="Cullen D."/>
            <person name="Hibbett D.S."/>
            <person name="Grigoriev I.V."/>
        </authorList>
    </citation>
    <scope>NUCLEOTIDE SEQUENCE [LARGE SCALE GENOMIC DNA]</scope>
    <source>
        <strain evidence="10">CBS 339.88</strain>
    </source>
</reference>
<dbReference type="InterPro" id="IPR000719">
    <property type="entry name" value="Prot_kinase_dom"/>
</dbReference>
<keyword evidence="5" id="KW-0418">Kinase</keyword>
<dbReference type="InterPro" id="IPR011009">
    <property type="entry name" value="Kinase-like_dom_sf"/>
</dbReference>
<dbReference type="Proteomes" id="UP000027222">
    <property type="component" value="Unassembled WGS sequence"/>
</dbReference>
<dbReference type="OrthoDB" id="1043025at2759"/>
<dbReference type="EMBL" id="KL142367">
    <property type="protein sequence ID" value="KDR85302.1"/>
    <property type="molecule type" value="Genomic_DNA"/>
</dbReference>
<dbReference type="CDD" id="cd06626">
    <property type="entry name" value="STKc_MEKK4"/>
    <property type="match status" value="1"/>
</dbReference>
<protein>
    <recommendedName>
        <fullName evidence="8">Protein kinase domain-containing protein</fullName>
    </recommendedName>
</protein>
<evidence type="ECO:0000256" key="4">
    <source>
        <dbReference type="ARBA" id="ARBA00022741"/>
    </source>
</evidence>
<keyword evidence="3" id="KW-0808">Transferase</keyword>
<dbReference type="PANTHER" id="PTHR48016">
    <property type="entry name" value="MAP KINASE KINASE KINASE SSK2-RELATED-RELATED"/>
    <property type="match status" value="1"/>
</dbReference>
<dbReference type="GO" id="GO:0004674">
    <property type="term" value="F:protein serine/threonine kinase activity"/>
    <property type="evidence" value="ECO:0007669"/>
    <property type="project" value="UniProtKB-KW"/>
</dbReference>
<dbReference type="HOGENOM" id="CLU_001999_2_0_1"/>
<dbReference type="AlphaFoldDB" id="A0A067TSK5"/>
<dbReference type="PROSITE" id="PS00107">
    <property type="entry name" value="PROTEIN_KINASE_ATP"/>
    <property type="match status" value="1"/>
</dbReference>
<dbReference type="SUPFAM" id="SSF56112">
    <property type="entry name" value="Protein kinase-like (PK-like)"/>
    <property type="match status" value="1"/>
</dbReference>
<evidence type="ECO:0000256" key="7">
    <source>
        <dbReference type="PROSITE-ProRule" id="PRU10141"/>
    </source>
</evidence>
<accession>A0A067TSK5</accession>
<gene>
    <name evidence="9" type="ORF">GALMADRAFT_83950</name>
</gene>